<dbReference type="Gene3D" id="3.40.630.10">
    <property type="entry name" value="Zn peptidases"/>
    <property type="match status" value="1"/>
</dbReference>
<evidence type="ECO:0000313" key="7">
    <source>
        <dbReference type="Proteomes" id="UP000178826"/>
    </source>
</evidence>
<evidence type="ECO:0000256" key="3">
    <source>
        <dbReference type="ARBA" id="ARBA00022801"/>
    </source>
</evidence>
<comment type="cofactor">
    <cofactor evidence="1">
        <name>Zn(2+)</name>
        <dbReference type="ChEBI" id="CHEBI:29105"/>
    </cofactor>
</comment>
<sequence>MAKYEQPEIKIFHGNKKGLSLLIFGAIHGDEVCGPFSIKKIIKDIESKRIIIEKGTIVLVPICNPIAYKKRMRFVEENLNRVFKTWSNSNSYEKKLANSLTLLVKNCDIFLDIHSMEAKSVPMTFIDSPNKSNVSFSRILGANYSIEGWPELYRKNGQGISSYDTMAYAEKHSKKCAVIECGQHKDINSKKVAYQTIINTLRHFGFIDGKVKSKKLSEIRMKKLFIKENKKDFLIKNWKNFDSFKKGDILASKSDGKKIIAAFNGVIIFPNEKAKVGTEWFYLGTIKQ</sequence>
<keyword evidence="2" id="KW-0479">Metal-binding</keyword>
<dbReference type="PANTHER" id="PTHR37326:SF1">
    <property type="entry name" value="BLL3975 PROTEIN"/>
    <property type="match status" value="1"/>
</dbReference>
<evidence type="ECO:0000256" key="2">
    <source>
        <dbReference type="ARBA" id="ARBA00022723"/>
    </source>
</evidence>
<dbReference type="Pfam" id="PF24827">
    <property type="entry name" value="AstE_AspA_cat"/>
    <property type="match status" value="1"/>
</dbReference>
<gene>
    <name evidence="6" type="ORF">A2998_02035</name>
</gene>
<dbReference type="PANTHER" id="PTHR37326">
    <property type="entry name" value="BLL3975 PROTEIN"/>
    <property type="match status" value="1"/>
</dbReference>
<dbReference type="Proteomes" id="UP000178826">
    <property type="component" value="Unassembled WGS sequence"/>
</dbReference>
<comment type="caution">
    <text evidence="6">The sequence shown here is derived from an EMBL/GenBank/DDBJ whole genome shotgun (WGS) entry which is preliminary data.</text>
</comment>
<evidence type="ECO:0000256" key="4">
    <source>
        <dbReference type="ARBA" id="ARBA00022833"/>
    </source>
</evidence>
<evidence type="ECO:0000259" key="5">
    <source>
        <dbReference type="Pfam" id="PF24827"/>
    </source>
</evidence>
<keyword evidence="4" id="KW-0862">Zinc</keyword>
<dbReference type="InterPro" id="IPR053138">
    <property type="entry name" value="N-alpha-Ac-DABA_deacetylase"/>
</dbReference>
<dbReference type="InterPro" id="IPR055438">
    <property type="entry name" value="AstE_AspA_cat"/>
</dbReference>
<dbReference type="GO" id="GO:0046872">
    <property type="term" value="F:metal ion binding"/>
    <property type="evidence" value="ECO:0007669"/>
    <property type="project" value="UniProtKB-KW"/>
</dbReference>
<dbReference type="SUPFAM" id="SSF53187">
    <property type="entry name" value="Zn-dependent exopeptidases"/>
    <property type="match status" value="1"/>
</dbReference>
<protein>
    <recommendedName>
        <fullName evidence="5">Succinylglutamate desuccinylase/Aspartoacylase catalytic domain-containing protein</fullName>
    </recommendedName>
</protein>
<feature type="domain" description="Succinylglutamate desuccinylase/Aspartoacylase catalytic" evidence="5">
    <location>
        <begin position="18"/>
        <end position="192"/>
    </location>
</feature>
<dbReference type="GO" id="GO:0016788">
    <property type="term" value="F:hydrolase activity, acting on ester bonds"/>
    <property type="evidence" value="ECO:0007669"/>
    <property type="project" value="InterPro"/>
</dbReference>
<evidence type="ECO:0000256" key="1">
    <source>
        <dbReference type="ARBA" id="ARBA00001947"/>
    </source>
</evidence>
<reference evidence="6 7" key="1">
    <citation type="journal article" date="2016" name="Nat. Commun.">
        <title>Thousands of microbial genomes shed light on interconnected biogeochemical processes in an aquifer system.</title>
        <authorList>
            <person name="Anantharaman K."/>
            <person name="Brown C.T."/>
            <person name="Hug L.A."/>
            <person name="Sharon I."/>
            <person name="Castelle C.J."/>
            <person name="Probst A.J."/>
            <person name="Thomas B.C."/>
            <person name="Singh A."/>
            <person name="Wilkins M.J."/>
            <person name="Karaoz U."/>
            <person name="Brodie E.L."/>
            <person name="Williams K.H."/>
            <person name="Hubbard S.S."/>
            <person name="Banfield J.F."/>
        </authorList>
    </citation>
    <scope>NUCLEOTIDE SEQUENCE [LARGE SCALE GENOMIC DNA]</scope>
</reference>
<organism evidence="6 7">
    <name type="scientific">Candidatus Staskawiczbacteria bacterium RIFCSPLOWO2_01_FULL_37_25b</name>
    <dbReference type="NCBI Taxonomy" id="1802213"/>
    <lineage>
        <taxon>Bacteria</taxon>
        <taxon>Candidatus Staskawicziibacteriota</taxon>
    </lineage>
</organism>
<proteinExistence type="predicted"/>
<keyword evidence="3" id="KW-0378">Hydrolase</keyword>
<name>A0A1G2IG91_9BACT</name>
<evidence type="ECO:0000313" key="6">
    <source>
        <dbReference type="EMBL" id="OGZ73796.1"/>
    </source>
</evidence>
<dbReference type="AlphaFoldDB" id="A0A1G2IG91"/>
<accession>A0A1G2IG91</accession>
<dbReference type="EMBL" id="MHOZ01000017">
    <property type="protein sequence ID" value="OGZ73796.1"/>
    <property type="molecule type" value="Genomic_DNA"/>
</dbReference>